<keyword evidence="1" id="KW-0472">Membrane</keyword>
<evidence type="ECO:0000313" key="2">
    <source>
        <dbReference type="EMBL" id="MFC4408937.1"/>
    </source>
</evidence>
<dbReference type="Proteomes" id="UP001595817">
    <property type="component" value="Unassembled WGS sequence"/>
</dbReference>
<keyword evidence="1" id="KW-1133">Transmembrane helix</keyword>
<keyword evidence="1" id="KW-0812">Transmembrane</keyword>
<dbReference type="EMBL" id="JBHSEC010000001">
    <property type="protein sequence ID" value="MFC4408937.1"/>
    <property type="molecule type" value="Genomic_DNA"/>
</dbReference>
<feature type="transmembrane region" description="Helical" evidence="1">
    <location>
        <begin position="6"/>
        <end position="25"/>
    </location>
</feature>
<proteinExistence type="predicted"/>
<comment type="caution">
    <text evidence="2">The sequence shown here is derived from an EMBL/GenBank/DDBJ whole genome shotgun (WGS) entry which is preliminary data.</text>
</comment>
<organism evidence="2 3">
    <name type="scientific">Chungangia koreensis</name>
    <dbReference type="NCBI Taxonomy" id="752657"/>
    <lineage>
        <taxon>Bacteria</taxon>
        <taxon>Bacillati</taxon>
        <taxon>Bacillota</taxon>
        <taxon>Bacilli</taxon>
        <taxon>Lactobacillales</taxon>
        <taxon>Chungangia</taxon>
    </lineage>
</organism>
<reference evidence="3" key="1">
    <citation type="journal article" date="2019" name="Int. J. Syst. Evol. Microbiol.">
        <title>The Global Catalogue of Microorganisms (GCM) 10K type strain sequencing project: providing services to taxonomists for standard genome sequencing and annotation.</title>
        <authorList>
            <consortium name="The Broad Institute Genomics Platform"/>
            <consortium name="The Broad Institute Genome Sequencing Center for Infectious Disease"/>
            <person name="Wu L."/>
            <person name="Ma J."/>
        </authorList>
    </citation>
    <scope>NUCLEOTIDE SEQUENCE [LARGE SCALE GENOMIC DNA]</scope>
    <source>
        <strain evidence="3">CCUG 59778</strain>
    </source>
</reference>
<name>A0ABV8X3X3_9LACT</name>
<sequence length="62" mass="7322">MQWFMWIFWGAIALLIVGGFLVDRLSGRKYDRSKAENSLNQNMAEADALREVDRYNHQNPMF</sequence>
<evidence type="ECO:0000313" key="3">
    <source>
        <dbReference type="Proteomes" id="UP001595817"/>
    </source>
</evidence>
<gene>
    <name evidence="2" type="ORF">ACFOZY_00665</name>
</gene>
<dbReference type="RefSeq" id="WP_378151163.1">
    <property type="nucleotide sequence ID" value="NZ_JBHSEC010000001.1"/>
</dbReference>
<evidence type="ECO:0000256" key="1">
    <source>
        <dbReference type="SAM" id="Phobius"/>
    </source>
</evidence>
<keyword evidence="3" id="KW-1185">Reference proteome</keyword>
<protein>
    <submittedName>
        <fullName evidence="2">Uncharacterized protein</fullName>
    </submittedName>
</protein>
<accession>A0ABV8X3X3</accession>